<evidence type="ECO:0000256" key="2">
    <source>
        <dbReference type="SAM" id="Phobius"/>
    </source>
</evidence>
<protein>
    <submittedName>
        <fullName evidence="3">(wild Malaysian banana) hypothetical protein</fullName>
    </submittedName>
</protein>
<proteinExistence type="predicted"/>
<keyword evidence="2" id="KW-0472">Membrane</keyword>
<reference evidence="3" key="1">
    <citation type="submission" date="2021-03" db="EMBL/GenBank/DDBJ databases">
        <authorList>
            <consortium name="Genoscope - CEA"/>
            <person name="William W."/>
        </authorList>
    </citation>
    <scope>NUCLEOTIDE SEQUENCE</scope>
    <source>
        <strain evidence="3">Doubled-haploid Pahang</strain>
    </source>
</reference>
<evidence type="ECO:0000256" key="1">
    <source>
        <dbReference type="SAM" id="MobiDB-lite"/>
    </source>
</evidence>
<dbReference type="AlphaFoldDB" id="A0A8D7EVT7"/>
<feature type="region of interest" description="Disordered" evidence="1">
    <location>
        <begin position="167"/>
        <end position="187"/>
    </location>
</feature>
<dbReference type="EMBL" id="HG996472">
    <property type="protein sequence ID" value="CAG1832331.1"/>
    <property type="molecule type" value="Genomic_DNA"/>
</dbReference>
<accession>A0A8D7EVT7</accession>
<keyword evidence="2" id="KW-1133">Transmembrane helix</keyword>
<feature type="transmembrane region" description="Helical" evidence="2">
    <location>
        <begin position="138"/>
        <end position="156"/>
    </location>
</feature>
<feature type="transmembrane region" description="Helical" evidence="2">
    <location>
        <begin position="107"/>
        <end position="131"/>
    </location>
</feature>
<keyword evidence="2" id="KW-0812">Transmembrane</keyword>
<sequence length="187" mass="19565">MKPRTTIVDRSRAGELGDRLGPLGHGVLGELTREDQADGGLDLAGRDSWLLVVAGEAGGLLGELLEDVVDEGVHDGHGLAGDTDVGMHLLEHLEDVDLVGLSPLLGLLLPLLVGGGAVLGGEALLSLGLLLRGGLLRLLLLLLRRLLGGLLLRWFLLGLGRHRNLDRGNGKQRKGASSLEAVKSSAE</sequence>
<organism evidence="3">
    <name type="scientific">Musa acuminata subsp. malaccensis</name>
    <name type="common">Wild banana</name>
    <name type="synonym">Musa malaccensis</name>
    <dbReference type="NCBI Taxonomy" id="214687"/>
    <lineage>
        <taxon>Eukaryota</taxon>
        <taxon>Viridiplantae</taxon>
        <taxon>Streptophyta</taxon>
        <taxon>Embryophyta</taxon>
        <taxon>Tracheophyta</taxon>
        <taxon>Spermatophyta</taxon>
        <taxon>Magnoliopsida</taxon>
        <taxon>Liliopsida</taxon>
        <taxon>Zingiberales</taxon>
        <taxon>Musaceae</taxon>
        <taxon>Musa</taxon>
    </lineage>
</organism>
<evidence type="ECO:0000313" key="3">
    <source>
        <dbReference type="EMBL" id="CAG1832331.1"/>
    </source>
</evidence>
<name>A0A8D7EVT7_MUSAM</name>
<gene>
    <name evidence="3" type="ORF">GSMUA_82510.1</name>
</gene>